<protein>
    <submittedName>
        <fullName evidence="2">Uncharacterized protein</fullName>
    </submittedName>
</protein>
<name>A0ABU9Y715_9SPHN</name>
<dbReference type="Proteomes" id="UP001419910">
    <property type="component" value="Unassembled WGS sequence"/>
</dbReference>
<feature type="transmembrane region" description="Helical" evidence="1">
    <location>
        <begin position="49"/>
        <end position="70"/>
    </location>
</feature>
<evidence type="ECO:0000256" key="1">
    <source>
        <dbReference type="SAM" id="Phobius"/>
    </source>
</evidence>
<keyword evidence="1" id="KW-0812">Transmembrane</keyword>
<keyword evidence="1" id="KW-0472">Membrane</keyword>
<keyword evidence="1" id="KW-1133">Transmembrane helix</keyword>
<comment type="caution">
    <text evidence="2">The sequence shown here is derived from an EMBL/GenBank/DDBJ whole genome shotgun (WGS) entry which is preliminary data.</text>
</comment>
<gene>
    <name evidence="2" type="ORF">ABC974_18350</name>
</gene>
<sequence>MGREMLRLRSESDAMRKNAKARFLPIVMLPAIMPAVLVPPMLLLHVPDYVLGIAMGVFIGLAGVGIAWMAKS</sequence>
<dbReference type="EMBL" id="JBDIME010000018">
    <property type="protein sequence ID" value="MEN2791603.1"/>
    <property type="molecule type" value="Genomic_DNA"/>
</dbReference>
<evidence type="ECO:0000313" key="3">
    <source>
        <dbReference type="Proteomes" id="UP001419910"/>
    </source>
</evidence>
<proteinExistence type="predicted"/>
<accession>A0ABU9Y715</accession>
<dbReference type="RefSeq" id="WP_345840495.1">
    <property type="nucleotide sequence ID" value="NZ_JBDIME010000018.1"/>
</dbReference>
<reference evidence="2 3" key="1">
    <citation type="submission" date="2024-05" db="EMBL/GenBank/DDBJ databases">
        <authorList>
            <person name="Liu Q."/>
            <person name="Xin Y.-H."/>
        </authorList>
    </citation>
    <scope>NUCLEOTIDE SEQUENCE [LARGE SCALE GENOMIC DNA]</scope>
    <source>
        <strain evidence="2 3">CGMCC 1.10181</strain>
    </source>
</reference>
<organism evidence="2 3">
    <name type="scientific">Sphingomonas oligophenolica</name>
    <dbReference type="NCBI Taxonomy" id="301154"/>
    <lineage>
        <taxon>Bacteria</taxon>
        <taxon>Pseudomonadati</taxon>
        <taxon>Pseudomonadota</taxon>
        <taxon>Alphaproteobacteria</taxon>
        <taxon>Sphingomonadales</taxon>
        <taxon>Sphingomonadaceae</taxon>
        <taxon>Sphingomonas</taxon>
    </lineage>
</organism>
<evidence type="ECO:0000313" key="2">
    <source>
        <dbReference type="EMBL" id="MEN2791603.1"/>
    </source>
</evidence>
<keyword evidence="3" id="KW-1185">Reference proteome</keyword>
<feature type="transmembrane region" description="Helical" evidence="1">
    <location>
        <begin position="21"/>
        <end position="43"/>
    </location>
</feature>